<dbReference type="AlphaFoldDB" id="A0A412MBM6"/>
<dbReference type="SMART" id="SM00530">
    <property type="entry name" value="HTH_XRE"/>
    <property type="match status" value="1"/>
</dbReference>
<reference evidence="2 3" key="1">
    <citation type="submission" date="2018-08" db="EMBL/GenBank/DDBJ databases">
        <title>A genome reference for cultivated species of the human gut microbiota.</title>
        <authorList>
            <person name="Zou Y."/>
            <person name="Xue W."/>
            <person name="Luo G."/>
        </authorList>
    </citation>
    <scope>NUCLEOTIDE SEQUENCE [LARGE SCALE GENOMIC DNA]</scope>
    <source>
        <strain evidence="2 3">AF19-4AC</strain>
    </source>
</reference>
<protein>
    <submittedName>
        <fullName evidence="2">XRE family transcriptional regulator</fullName>
    </submittedName>
</protein>
<evidence type="ECO:0000313" key="2">
    <source>
        <dbReference type="EMBL" id="RGT07657.1"/>
    </source>
</evidence>
<dbReference type="CDD" id="cd00093">
    <property type="entry name" value="HTH_XRE"/>
    <property type="match status" value="1"/>
</dbReference>
<dbReference type="PROSITE" id="PS50943">
    <property type="entry name" value="HTH_CROC1"/>
    <property type="match status" value="1"/>
</dbReference>
<name>A0A412MBM6_9FIRM</name>
<dbReference type="InterPro" id="IPR001387">
    <property type="entry name" value="Cro/C1-type_HTH"/>
</dbReference>
<accession>A0A412MBM6</accession>
<dbReference type="RefSeq" id="WP_118145465.1">
    <property type="nucleotide sequence ID" value="NZ_JBBNJA010000018.1"/>
</dbReference>
<sequence>MEKAKFLETLIKERGYNLKSFAAECGIPYTTLYGIIKNGVGKAGVDNILTICHHLGITVEELDTLTTGTTTRPEPAEEPGFHDIENLIARNGKHLSSEEKLRLIQLLSELK</sequence>
<dbReference type="EMBL" id="QRWH01000012">
    <property type="protein sequence ID" value="RGT07657.1"/>
    <property type="molecule type" value="Genomic_DNA"/>
</dbReference>
<evidence type="ECO:0000259" key="1">
    <source>
        <dbReference type="PROSITE" id="PS50943"/>
    </source>
</evidence>
<dbReference type="SUPFAM" id="SSF47413">
    <property type="entry name" value="lambda repressor-like DNA-binding domains"/>
    <property type="match status" value="1"/>
</dbReference>
<dbReference type="InterPro" id="IPR010982">
    <property type="entry name" value="Lambda_DNA-bd_dom_sf"/>
</dbReference>
<dbReference type="Proteomes" id="UP000283630">
    <property type="component" value="Unassembled WGS sequence"/>
</dbReference>
<dbReference type="Gene3D" id="1.10.260.40">
    <property type="entry name" value="lambda repressor-like DNA-binding domains"/>
    <property type="match status" value="1"/>
</dbReference>
<evidence type="ECO:0000313" key="3">
    <source>
        <dbReference type="Proteomes" id="UP000283630"/>
    </source>
</evidence>
<gene>
    <name evidence="2" type="ORF">DWX53_11590</name>
</gene>
<feature type="domain" description="HTH cro/C1-type" evidence="1">
    <location>
        <begin position="7"/>
        <end position="62"/>
    </location>
</feature>
<organism evidence="2 3">
    <name type="scientific">Dorea formicigenerans</name>
    <dbReference type="NCBI Taxonomy" id="39486"/>
    <lineage>
        <taxon>Bacteria</taxon>
        <taxon>Bacillati</taxon>
        <taxon>Bacillota</taxon>
        <taxon>Clostridia</taxon>
        <taxon>Lachnospirales</taxon>
        <taxon>Lachnospiraceae</taxon>
        <taxon>Dorea</taxon>
    </lineage>
</organism>
<dbReference type="GO" id="GO:0003677">
    <property type="term" value="F:DNA binding"/>
    <property type="evidence" value="ECO:0007669"/>
    <property type="project" value="InterPro"/>
</dbReference>
<dbReference type="Pfam" id="PF13443">
    <property type="entry name" value="HTH_26"/>
    <property type="match status" value="1"/>
</dbReference>
<comment type="caution">
    <text evidence="2">The sequence shown here is derived from an EMBL/GenBank/DDBJ whole genome shotgun (WGS) entry which is preliminary data.</text>
</comment>
<proteinExistence type="predicted"/>